<dbReference type="PROSITE" id="PS50932">
    <property type="entry name" value="HTH_LACI_2"/>
    <property type="match status" value="1"/>
</dbReference>
<evidence type="ECO:0000256" key="1">
    <source>
        <dbReference type="ARBA" id="ARBA00023015"/>
    </source>
</evidence>
<proteinExistence type="predicted"/>
<dbReference type="CDD" id="cd01392">
    <property type="entry name" value="HTH_LacI"/>
    <property type="match status" value="1"/>
</dbReference>
<feature type="domain" description="HTH lacI-type" evidence="4">
    <location>
        <begin position="2"/>
        <end position="56"/>
    </location>
</feature>
<keyword evidence="3" id="KW-0804">Transcription</keyword>
<name>A0A1X7HQM3_9BACL</name>
<keyword evidence="2" id="KW-0238">DNA-binding</keyword>
<protein>
    <submittedName>
        <fullName evidence="5">Transcriptional regulator, LacI family</fullName>
    </submittedName>
</protein>
<dbReference type="InterPro" id="IPR028082">
    <property type="entry name" value="Peripla_BP_I"/>
</dbReference>
<dbReference type="GO" id="GO:0000976">
    <property type="term" value="F:transcription cis-regulatory region binding"/>
    <property type="evidence" value="ECO:0007669"/>
    <property type="project" value="TreeGrafter"/>
</dbReference>
<reference evidence="5 6" key="1">
    <citation type="submission" date="2017-04" db="EMBL/GenBank/DDBJ databases">
        <authorList>
            <person name="Afonso C.L."/>
            <person name="Miller P.J."/>
            <person name="Scott M.A."/>
            <person name="Spackman E."/>
            <person name="Goraichik I."/>
            <person name="Dimitrov K.M."/>
            <person name="Suarez D.L."/>
            <person name="Swayne D.E."/>
        </authorList>
    </citation>
    <scope>NUCLEOTIDE SEQUENCE [LARGE SCALE GENOMIC DNA]</scope>
    <source>
        <strain evidence="5 6">N3/975</strain>
    </source>
</reference>
<accession>A0A1X7HQM3</accession>
<dbReference type="SUPFAM" id="SSF53822">
    <property type="entry name" value="Periplasmic binding protein-like I"/>
    <property type="match status" value="1"/>
</dbReference>
<dbReference type="InterPro" id="IPR000843">
    <property type="entry name" value="HTH_LacI"/>
</dbReference>
<evidence type="ECO:0000256" key="3">
    <source>
        <dbReference type="ARBA" id="ARBA00023163"/>
    </source>
</evidence>
<dbReference type="Gene3D" id="1.10.260.40">
    <property type="entry name" value="lambda repressor-like DNA-binding domains"/>
    <property type="match status" value="1"/>
</dbReference>
<dbReference type="Proteomes" id="UP000192940">
    <property type="component" value="Chromosome I"/>
</dbReference>
<dbReference type="SUPFAM" id="SSF47413">
    <property type="entry name" value="lambda repressor-like DNA-binding domains"/>
    <property type="match status" value="1"/>
</dbReference>
<evidence type="ECO:0000256" key="2">
    <source>
        <dbReference type="ARBA" id="ARBA00023125"/>
    </source>
</evidence>
<dbReference type="GO" id="GO:0003700">
    <property type="term" value="F:DNA-binding transcription factor activity"/>
    <property type="evidence" value="ECO:0007669"/>
    <property type="project" value="TreeGrafter"/>
</dbReference>
<dbReference type="Gene3D" id="3.40.50.2300">
    <property type="match status" value="2"/>
</dbReference>
<dbReference type="EMBL" id="LT840184">
    <property type="protein sequence ID" value="SMF90685.1"/>
    <property type="molecule type" value="Genomic_DNA"/>
</dbReference>
<dbReference type="PANTHER" id="PTHR30146">
    <property type="entry name" value="LACI-RELATED TRANSCRIPTIONAL REPRESSOR"/>
    <property type="match status" value="1"/>
</dbReference>
<evidence type="ECO:0000259" key="4">
    <source>
        <dbReference type="PROSITE" id="PS50932"/>
    </source>
</evidence>
<organism evidence="5 6">
    <name type="scientific">Paenibacillus uliginis N3/975</name>
    <dbReference type="NCBI Taxonomy" id="1313296"/>
    <lineage>
        <taxon>Bacteria</taxon>
        <taxon>Bacillati</taxon>
        <taxon>Bacillota</taxon>
        <taxon>Bacilli</taxon>
        <taxon>Bacillales</taxon>
        <taxon>Paenibacillaceae</taxon>
        <taxon>Paenibacillus</taxon>
    </lineage>
</organism>
<dbReference type="InterPro" id="IPR001761">
    <property type="entry name" value="Peripla_BP/Lac1_sug-bd_dom"/>
</dbReference>
<dbReference type="RefSeq" id="WP_208915837.1">
    <property type="nucleotide sequence ID" value="NZ_LT840184.1"/>
</dbReference>
<keyword evidence="6" id="KW-1185">Reference proteome</keyword>
<dbReference type="PRINTS" id="PR00036">
    <property type="entry name" value="HTHLACI"/>
</dbReference>
<dbReference type="InterPro" id="IPR010982">
    <property type="entry name" value="Lambda_DNA-bd_dom_sf"/>
</dbReference>
<dbReference type="Pfam" id="PF00356">
    <property type="entry name" value="LacI"/>
    <property type="match status" value="1"/>
</dbReference>
<dbReference type="SMART" id="SM00354">
    <property type="entry name" value="HTH_LACI"/>
    <property type="match status" value="1"/>
</dbReference>
<gene>
    <name evidence="5" type="ORF">SAMN05661091_5186</name>
</gene>
<dbReference type="PANTHER" id="PTHR30146:SF109">
    <property type="entry name" value="HTH-TYPE TRANSCRIPTIONAL REGULATOR GALS"/>
    <property type="match status" value="1"/>
</dbReference>
<dbReference type="AlphaFoldDB" id="A0A1X7HQM3"/>
<sequence length="344" mass="38029">MANIKDVAKLAGVSPATVSRVLSNKGNTSEDVRARVQMAIRKTNYVRTGGAKPLIASNRTICLTIARNSTHIFGNPFFDSVLYGVSSAVEQHGMDLQLAVFHNVDQQIEKCLQLYKQNKVDGFILTGILSADKDRLLRTFHEEHIPFVIIGRTFRHDVFSVHNDNMRDGYMAARHLIDTGFRNLVVLTQDTQLDVFAARISGYSQAVQQGGLDASPKRIVQAGPEEEDIMDALQRLLDEGVVVDSVITMDSVMSLSVLKFCQLKGLRVPEEVGIIGFNDAPYLVKVSPTLSCVEMNGANLGAEAFHLLNEIMNEPQTMSLKKNVTLPSKLMIRQSTARTSLQVR</sequence>
<evidence type="ECO:0000313" key="6">
    <source>
        <dbReference type="Proteomes" id="UP000192940"/>
    </source>
</evidence>
<keyword evidence="1" id="KW-0805">Transcription regulation</keyword>
<evidence type="ECO:0000313" key="5">
    <source>
        <dbReference type="EMBL" id="SMF90685.1"/>
    </source>
</evidence>
<dbReference type="PROSITE" id="PS00356">
    <property type="entry name" value="HTH_LACI_1"/>
    <property type="match status" value="1"/>
</dbReference>
<dbReference type="Pfam" id="PF00532">
    <property type="entry name" value="Peripla_BP_1"/>
    <property type="match status" value="1"/>
</dbReference>
<dbReference type="STRING" id="1313296.SAMN05661091_5186"/>